<accession>A0A2G9S1H2</accession>
<protein>
    <submittedName>
        <fullName evidence="1">Uncharacterized protein</fullName>
    </submittedName>
</protein>
<gene>
    <name evidence="1" type="ORF">AB205_0214660</name>
</gene>
<reference evidence="2" key="1">
    <citation type="journal article" date="2017" name="Nat. Commun.">
        <title>The North American bullfrog draft genome provides insight into hormonal regulation of long noncoding RNA.</title>
        <authorList>
            <person name="Hammond S.A."/>
            <person name="Warren R.L."/>
            <person name="Vandervalk B.P."/>
            <person name="Kucuk E."/>
            <person name="Khan H."/>
            <person name="Gibb E.A."/>
            <person name="Pandoh P."/>
            <person name="Kirk H."/>
            <person name="Zhao Y."/>
            <person name="Jones M."/>
            <person name="Mungall A.J."/>
            <person name="Coope R."/>
            <person name="Pleasance S."/>
            <person name="Moore R.A."/>
            <person name="Holt R.A."/>
            <person name="Round J.M."/>
            <person name="Ohora S."/>
            <person name="Walle B.V."/>
            <person name="Veldhoen N."/>
            <person name="Helbing C.C."/>
            <person name="Birol I."/>
        </authorList>
    </citation>
    <scope>NUCLEOTIDE SEQUENCE [LARGE SCALE GENOMIC DNA]</scope>
</reference>
<dbReference type="EMBL" id="KV927583">
    <property type="protein sequence ID" value="PIO33323.1"/>
    <property type="molecule type" value="Genomic_DNA"/>
</dbReference>
<sequence>MEQELQYLPTSYGHDIPHCVNFSDAHMHGWGMRKSSEDCLILSPDCKSEDEDITQYCLGEKPASSNAHLEEPHNVKDSAVLQTDNRNFKKEIIVRVELNIAWGWRSDYAEVELLYYELAKAAGFA</sequence>
<dbReference type="Proteomes" id="UP000228934">
    <property type="component" value="Unassembled WGS sequence"/>
</dbReference>
<evidence type="ECO:0000313" key="1">
    <source>
        <dbReference type="EMBL" id="PIO33323.1"/>
    </source>
</evidence>
<dbReference type="AlphaFoldDB" id="A0A2G9S1H2"/>
<keyword evidence="2" id="KW-1185">Reference proteome</keyword>
<dbReference type="OrthoDB" id="9909646at2759"/>
<proteinExistence type="predicted"/>
<evidence type="ECO:0000313" key="2">
    <source>
        <dbReference type="Proteomes" id="UP000228934"/>
    </source>
</evidence>
<organism evidence="1 2">
    <name type="scientific">Aquarana catesbeiana</name>
    <name type="common">American bullfrog</name>
    <name type="synonym">Rana catesbeiana</name>
    <dbReference type="NCBI Taxonomy" id="8400"/>
    <lineage>
        <taxon>Eukaryota</taxon>
        <taxon>Metazoa</taxon>
        <taxon>Chordata</taxon>
        <taxon>Craniata</taxon>
        <taxon>Vertebrata</taxon>
        <taxon>Euteleostomi</taxon>
        <taxon>Amphibia</taxon>
        <taxon>Batrachia</taxon>
        <taxon>Anura</taxon>
        <taxon>Neobatrachia</taxon>
        <taxon>Ranoidea</taxon>
        <taxon>Ranidae</taxon>
        <taxon>Aquarana</taxon>
    </lineage>
</organism>
<name>A0A2G9S1H2_AQUCT</name>